<comment type="caution">
    <text evidence="1">The sequence shown here is derived from an EMBL/GenBank/DDBJ whole genome shotgun (WGS) entry which is preliminary data.</text>
</comment>
<dbReference type="EMBL" id="CAUYUJ010020175">
    <property type="protein sequence ID" value="CAK0896360.1"/>
    <property type="molecule type" value="Genomic_DNA"/>
</dbReference>
<protein>
    <submittedName>
        <fullName evidence="1">Uncharacterized protein</fullName>
    </submittedName>
</protein>
<dbReference type="Proteomes" id="UP001189429">
    <property type="component" value="Unassembled WGS sequence"/>
</dbReference>
<evidence type="ECO:0000313" key="1">
    <source>
        <dbReference type="EMBL" id="CAK0896360.1"/>
    </source>
</evidence>
<gene>
    <name evidence="1" type="ORF">PCOR1329_LOCUS74849</name>
</gene>
<feature type="non-terminal residue" evidence="1">
    <location>
        <position position="113"/>
    </location>
</feature>
<sequence length="113" mass="12309">AAAGDALEDVTFSKVLAHATRNDVVEERIAAWQRDGNHAADALAKAGAAEGRLAEDERAFLFGCLHLARLLTRYTGRMEAVLTKAGTRDHQGLGRGLRARLGEREENRALMLQ</sequence>
<feature type="non-terminal residue" evidence="1">
    <location>
        <position position="1"/>
    </location>
</feature>
<accession>A0ABN9XA13</accession>
<name>A0ABN9XA13_9DINO</name>
<reference evidence="1" key="1">
    <citation type="submission" date="2023-10" db="EMBL/GenBank/DDBJ databases">
        <authorList>
            <person name="Chen Y."/>
            <person name="Shah S."/>
            <person name="Dougan E. K."/>
            <person name="Thang M."/>
            <person name="Chan C."/>
        </authorList>
    </citation>
    <scope>NUCLEOTIDE SEQUENCE [LARGE SCALE GENOMIC DNA]</scope>
</reference>
<organism evidence="1 2">
    <name type="scientific">Prorocentrum cordatum</name>
    <dbReference type="NCBI Taxonomy" id="2364126"/>
    <lineage>
        <taxon>Eukaryota</taxon>
        <taxon>Sar</taxon>
        <taxon>Alveolata</taxon>
        <taxon>Dinophyceae</taxon>
        <taxon>Prorocentrales</taxon>
        <taxon>Prorocentraceae</taxon>
        <taxon>Prorocentrum</taxon>
    </lineage>
</organism>
<keyword evidence="2" id="KW-1185">Reference proteome</keyword>
<evidence type="ECO:0000313" key="2">
    <source>
        <dbReference type="Proteomes" id="UP001189429"/>
    </source>
</evidence>
<proteinExistence type="predicted"/>